<organism evidence="1 2">
    <name type="scientific">Amycolatopsis saalfeldensis</name>
    <dbReference type="NCBI Taxonomy" id="394193"/>
    <lineage>
        <taxon>Bacteria</taxon>
        <taxon>Bacillati</taxon>
        <taxon>Actinomycetota</taxon>
        <taxon>Actinomycetes</taxon>
        <taxon>Pseudonocardiales</taxon>
        <taxon>Pseudonocardiaceae</taxon>
        <taxon>Amycolatopsis</taxon>
    </lineage>
</organism>
<sequence length="49" mass="5234">MSTVAPDGLIPFGLLTLAMLVLMATERPALRCHADARAVTAPAVRESWL</sequence>
<protein>
    <submittedName>
        <fullName evidence="1">Uncharacterized protein</fullName>
    </submittedName>
</protein>
<evidence type="ECO:0000313" key="2">
    <source>
        <dbReference type="Proteomes" id="UP000198582"/>
    </source>
</evidence>
<name>A0A1H8Y3L4_9PSEU</name>
<dbReference type="EMBL" id="FOEF01000010">
    <property type="protein sequence ID" value="SEP46583.1"/>
    <property type="molecule type" value="Genomic_DNA"/>
</dbReference>
<keyword evidence="2" id="KW-1185">Reference proteome</keyword>
<reference evidence="2" key="1">
    <citation type="submission" date="2016-10" db="EMBL/GenBank/DDBJ databases">
        <authorList>
            <person name="Varghese N."/>
            <person name="Submissions S."/>
        </authorList>
    </citation>
    <scope>NUCLEOTIDE SEQUENCE [LARGE SCALE GENOMIC DNA]</scope>
    <source>
        <strain evidence="2">DSM 44993</strain>
    </source>
</reference>
<accession>A0A1H8Y3L4</accession>
<gene>
    <name evidence="1" type="ORF">SAMN04489732_110290</name>
</gene>
<evidence type="ECO:0000313" key="1">
    <source>
        <dbReference type="EMBL" id="SEP46583.1"/>
    </source>
</evidence>
<dbReference type="Proteomes" id="UP000198582">
    <property type="component" value="Unassembled WGS sequence"/>
</dbReference>
<proteinExistence type="predicted"/>
<dbReference type="RefSeq" id="WP_177231517.1">
    <property type="nucleotide sequence ID" value="NZ_FOEF01000010.1"/>
</dbReference>
<dbReference type="AlphaFoldDB" id="A0A1H8Y3L4"/>